<dbReference type="Pfam" id="PF00230">
    <property type="entry name" value="MIP"/>
    <property type="match status" value="1"/>
</dbReference>
<proteinExistence type="inferred from homology"/>
<comment type="caution">
    <text evidence="8">The sequence shown here is derived from an EMBL/GenBank/DDBJ whole genome shotgun (WGS) entry which is preliminary data.</text>
</comment>
<dbReference type="PRINTS" id="PR00783">
    <property type="entry name" value="MINTRINSICP"/>
</dbReference>
<reference evidence="8 9" key="1">
    <citation type="journal article" date="2019" name="Genome Biol. Evol.">
        <title>Day and night: Metabolic profiles and evolutionary relationships of six axenic non-marine cyanobacteria.</title>
        <authorList>
            <person name="Will S.E."/>
            <person name="Henke P."/>
            <person name="Boedeker C."/>
            <person name="Huang S."/>
            <person name="Brinkmann H."/>
            <person name="Rohde M."/>
            <person name="Jarek M."/>
            <person name="Friedl T."/>
            <person name="Seufert S."/>
            <person name="Schumacher M."/>
            <person name="Overmann J."/>
            <person name="Neumann-Schaal M."/>
            <person name="Petersen J."/>
        </authorList>
    </citation>
    <scope>NUCLEOTIDE SEQUENCE [LARGE SCALE GENOMIC DNA]</scope>
    <source>
        <strain evidence="8 9">PCC 6912</strain>
    </source>
</reference>
<dbReference type="GO" id="GO:0016020">
    <property type="term" value="C:membrane"/>
    <property type="evidence" value="ECO:0007669"/>
    <property type="project" value="UniProtKB-SubCell"/>
</dbReference>
<comment type="similarity">
    <text evidence="6">Belongs to the MIP/aquaporin (TC 1.A.8) family.</text>
</comment>
<keyword evidence="2 6" id="KW-0813">Transport</keyword>
<keyword evidence="4 7" id="KW-1133">Transmembrane helix</keyword>
<dbReference type="EMBL" id="RSCJ01000002">
    <property type="protein sequence ID" value="RUR86119.1"/>
    <property type="molecule type" value="Genomic_DNA"/>
</dbReference>
<feature type="transmembrane region" description="Helical" evidence="7">
    <location>
        <begin position="211"/>
        <end position="230"/>
    </location>
</feature>
<protein>
    <recommendedName>
        <fullName evidence="10">Major intrinsic protein</fullName>
    </recommendedName>
</protein>
<dbReference type="PANTHER" id="PTHR45724:SF13">
    <property type="entry name" value="AQUAPORIN NIP1-1-RELATED"/>
    <property type="match status" value="1"/>
</dbReference>
<organism evidence="8 9">
    <name type="scientific">Chlorogloeopsis fritschii PCC 6912</name>
    <dbReference type="NCBI Taxonomy" id="211165"/>
    <lineage>
        <taxon>Bacteria</taxon>
        <taxon>Bacillati</taxon>
        <taxon>Cyanobacteriota</taxon>
        <taxon>Cyanophyceae</taxon>
        <taxon>Nostocales</taxon>
        <taxon>Chlorogloeopsidaceae</taxon>
        <taxon>Chlorogloeopsis</taxon>
    </lineage>
</organism>
<keyword evidence="5 7" id="KW-0472">Membrane</keyword>
<gene>
    <name evidence="8" type="ORF">PCC6912_09440</name>
</gene>
<feature type="transmembrane region" description="Helical" evidence="7">
    <location>
        <begin position="166"/>
        <end position="184"/>
    </location>
</feature>
<dbReference type="InterPro" id="IPR034294">
    <property type="entry name" value="Aquaporin_transptr"/>
</dbReference>
<evidence type="ECO:0000313" key="9">
    <source>
        <dbReference type="Proteomes" id="UP000268857"/>
    </source>
</evidence>
<evidence type="ECO:0008006" key="10">
    <source>
        <dbReference type="Google" id="ProtNLM"/>
    </source>
</evidence>
<dbReference type="AlphaFoldDB" id="A0A433NQQ5"/>
<evidence type="ECO:0000256" key="4">
    <source>
        <dbReference type="ARBA" id="ARBA00022989"/>
    </source>
</evidence>
<dbReference type="PROSITE" id="PS00221">
    <property type="entry name" value="MIP"/>
    <property type="match status" value="1"/>
</dbReference>
<evidence type="ECO:0000256" key="6">
    <source>
        <dbReference type="RuleBase" id="RU000477"/>
    </source>
</evidence>
<dbReference type="InterPro" id="IPR023271">
    <property type="entry name" value="Aquaporin-like"/>
</dbReference>
<evidence type="ECO:0000313" key="8">
    <source>
        <dbReference type="EMBL" id="RUR86119.1"/>
    </source>
</evidence>
<evidence type="ECO:0000256" key="7">
    <source>
        <dbReference type="SAM" id="Phobius"/>
    </source>
</evidence>
<sequence>MRIFRRHYPEYLMEAAGLGILMIAAAVFTTLLQHPVSPIRQAISDPLPRRFLIGIAMGLTAIAIVYSPWGKQSGAHLNPAITFTFFRLGKVQPGDALCYILAQFVGGLLGLLIAARLLGTAIAHSTVNYVVTTPGAAGVIVAFIAEIIISFGMMLMVLFVSNNRKWARYTGIIAGVLIATYITVEAPFSGMSMNPARTLASAIPAQIFSNIWVYFTAPFIGMLSAAEVYVRLMGRNAVKCAKLHHQNHKRCIFNCGYRQQLLDGESLLLGTRD</sequence>
<dbReference type="InterPro" id="IPR022357">
    <property type="entry name" value="MIP_CS"/>
</dbReference>
<feature type="transmembrane region" description="Helical" evidence="7">
    <location>
        <begin position="96"/>
        <end position="115"/>
    </location>
</feature>
<dbReference type="PANTHER" id="PTHR45724">
    <property type="entry name" value="AQUAPORIN NIP2-1"/>
    <property type="match status" value="1"/>
</dbReference>
<comment type="subcellular location">
    <subcellularLocation>
        <location evidence="1">Membrane</location>
        <topology evidence="1">Multi-pass membrane protein</topology>
    </subcellularLocation>
</comment>
<name>A0A433NQQ5_CHLFR</name>
<keyword evidence="3 6" id="KW-0812">Transmembrane</keyword>
<keyword evidence="9" id="KW-1185">Reference proteome</keyword>
<feature type="transmembrane region" description="Helical" evidence="7">
    <location>
        <begin position="51"/>
        <end position="69"/>
    </location>
</feature>
<dbReference type="OrthoDB" id="9807293at2"/>
<dbReference type="STRING" id="211165.GCA_000317285_05712"/>
<dbReference type="InterPro" id="IPR000425">
    <property type="entry name" value="MIP"/>
</dbReference>
<evidence type="ECO:0000256" key="5">
    <source>
        <dbReference type="ARBA" id="ARBA00023136"/>
    </source>
</evidence>
<evidence type="ECO:0000256" key="2">
    <source>
        <dbReference type="ARBA" id="ARBA00022448"/>
    </source>
</evidence>
<dbReference type="Gene3D" id="1.20.1080.10">
    <property type="entry name" value="Glycerol uptake facilitator protein"/>
    <property type="match status" value="1"/>
</dbReference>
<feature type="transmembrane region" description="Helical" evidence="7">
    <location>
        <begin position="12"/>
        <end position="31"/>
    </location>
</feature>
<accession>A0A433NQQ5</accession>
<dbReference type="Proteomes" id="UP000268857">
    <property type="component" value="Unassembled WGS sequence"/>
</dbReference>
<evidence type="ECO:0000256" key="1">
    <source>
        <dbReference type="ARBA" id="ARBA00004141"/>
    </source>
</evidence>
<feature type="transmembrane region" description="Helical" evidence="7">
    <location>
        <begin position="135"/>
        <end position="159"/>
    </location>
</feature>
<dbReference type="GO" id="GO:0015267">
    <property type="term" value="F:channel activity"/>
    <property type="evidence" value="ECO:0007669"/>
    <property type="project" value="InterPro"/>
</dbReference>
<evidence type="ECO:0000256" key="3">
    <source>
        <dbReference type="ARBA" id="ARBA00022692"/>
    </source>
</evidence>
<dbReference type="SUPFAM" id="SSF81338">
    <property type="entry name" value="Aquaporin-like"/>
    <property type="match status" value="1"/>
</dbReference>